<evidence type="ECO:0000313" key="3">
    <source>
        <dbReference type="EMBL" id="KAK4558003.1"/>
    </source>
</evidence>
<proteinExistence type="predicted"/>
<organism evidence="3 4">
    <name type="scientific">Quercus rubra</name>
    <name type="common">Northern red oak</name>
    <name type="synonym">Quercus borealis</name>
    <dbReference type="NCBI Taxonomy" id="3512"/>
    <lineage>
        <taxon>Eukaryota</taxon>
        <taxon>Viridiplantae</taxon>
        <taxon>Streptophyta</taxon>
        <taxon>Embryophyta</taxon>
        <taxon>Tracheophyta</taxon>
        <taxon>Spermatophyta</taxon>
        <taxon>Magnoliopsida</taxon>
        <taxon>eudicotyledons</taxon>
        <taxon>Gunneridae</taxon>
        <taxon>Pentapetalae</taxon>
        <taxon>rosids</taxon>
        <taxon>fabids</taxon>
        <taxon>Fagales</taxon>
        <taxon>Fagaceae</taxon>
        <taxon>Quercus</taxon>
    </lineage>
</organism>
<evidence type="ECO:0000256" key="1">
    <source>
        <dbReference type="SAM" id="MobiDB-lite"/>
    </source>
</evidence>
<feature type="transmembrane region" description="Helical" evidence="2">
    <location>
        <begin position="87"/>
        <end position="107"/>
    </location>
</feature>
<dbReference type="PANTHER" id="PTHR36595">
    <property type="entry name" value="TRANSMEMBRANE PROTEIN"/>
    <property type="match status" value="1"/>
</dbReference>
<dbReference type="EMBL" id="JAXUIC010000012">
    <property type="protein sequence ID" value="KAK4558003.1"/>
    <property type="molecule type" value="Genomic_DNA"/>
</dbReference>
<keyword evidence="2" id="KW-0472">Membrane</keyword>
<feature type="compositionally biased region" description="Acidic residues" evidence="1">
    <location>
        <begin position="181"/>
        <end position="221"/>
    </location>
</feature>
<accession>A0AAN7DXZ1</accession>
<reference evidence="3 4" key="1">
    <citation type="journal article" date="2023" name="G3 (Bethesda)">
        <title>A haplotype-resolved chromosome-scale genome for Quercus rubra L. provides insights into the genetics of adaptive traits for red oak species.</title>
        <authorList>
            <person name="Kapoor B."/>
            <person name="Jenkins J."/>
            <person name="Schmutz J."/>
            <person name="Zhebentyayeva T."/>
            <person name="Kuelheim C."/>
            <person name="Coggeshall M."/>
            <person name="Heim C."/>
            <person name="Lasky J.R."/>
            <person name="Leites L."/>
            <person name="Islam-Faridi N."/>
            <person name="Romero-Severson J."/>
            <person name="DeLeo V.L."/>
            <person name="Lucas S.M."/>
            <person name="Lazic D."/>
            <person name="Gailing O."/>
            <person name="Carlson J."/>
            <person name="Staton M."/>
        </authorList>
    </citation>
    <scope>NUCLEOTIDE SEQUENCE [LARGE SCALE GENOMIC DNA]</scope>
    <source>
        <strain evidence="3">Pseudo-F2</strain>
    </source>
</reference>
<dbReference type="Proteomes" id="UP001324115">
    <property type="component" value="Unassembled WGS sequence"/>
</dbReference>
<feature type="region of interest" description="Disordered" evidence="1">
    <location>
        <begin position="150"/>
        <end position="221"/>
    </location>
</feature>
<comment type="caution">
    <text evidence="3">The sequence shown here is derived from an EMBL/GenBank/DDBJ whole genome shotgun (WGS) entry which is preliminary data.</text>
</comment>
<sequence>MSDKQILDIHEGKACVKPRHHQPVPSQYGTWWGHGLKVRGYGLVVGRGEKTYFAAPVQALLGGTFYWDDRPPKRGKVEGGTVRGMSFVNILIPLFLCWVAILVLNLWSSNRQQQKPLGFSSSPLLVFSVFNTIIIAILIGNYRPSTEEVEGVMPPFLPQNEGEKDAQDDTGDYINGREDENKYEDEDEDEDEEYHGSDGYDEDDDDNSSDDETCWQDDEEYDKNLERRIESFIAKVNEEWRKERLREISNKQP</sequence>
<evidence type="ECO:0000313" key="4">
    <source>
        <dbReference type="Proteomes" id="UP001324115"/>
    </source>
</evidence>
<keyword evidence="2" id="KW-1133">Transmembrane helix</keyword>
<keyword evidence="2" id="KW-0812">Transmembrane</keyword>
<dbReference type="PANTHER" id="PTHR36595:SF3">
    <property type="entry name" value="TRANSMEMBRANE PROTEIN"/>
    <property type="match status" value="1"/>
</dbReference>
<dbReference type="AlphaFoldDB" id="A0AAN7DXZ1"/>
<feature type="transmembrane region" description="Helical" evidence="2">
    <location>
        <begin position="119"/>
        <end position="139"/>
    </location>
</feature>
<keyword evidence="4" id="KW-1185">Reference proteome</keyword>
<evidence type="ECO:0000256" key="2">
    <source>
        <dbReference type="SAM" id="Phobius"/>
    </source>
</evidence>
<protein>
    <submittedName>
        <fullName evidence="3">Uncharacterized protein</fullName>
    </submittedName>
</protein>
<gene>
    <name evidence="3" type="ORF">RGQ29_007665</name>
</gene>
<name>A0AAN7DXZ1_QUERU</name>